<organism evidence="5 6">
    <name type="scientific">Maribellus luteus</name>
    <dbReference type="NCBI Taxonomy" id="2305463"/>
    <lineage>
        <taxon>Bacteria</taxon>
        <taxon>Pseudomonadati</taxon>
        <taxon>Bacteroidota</taxon>
        <taxon>Bacteroidia</taxon>
        <taxon>Marinilabiliales</taxon>
        <taxon>Prolixibacteraceae</taxon>
        <taxon>Maribellus</taxon>
    </lineage>
</organism>
<dbReference type="Pfam" id="PF03328">
    <property type="entry name" value="HpcH_HpaI"/>
    <property type="match status" value="1"/>
</dbReference>
<gene>
    <name evidence="5" type="ORF">D1614_16145</name>
</gene>
<proteinExistence type="inferred from homology"/>
<dbReference type="PANTHER" id="PTHR30502:SF0">
    <property type="entry name" value="PHOSPHOENOLPYRUVATE CARBOXYLASE FAMILY PROTEIN"/>
    <property type="match status" value="1"/>
</dbReference>
<dbReference type="GO" id="GO:0046872">
    <property type="term" value="F:metal ion binding"/>
    <property type="evidence" value="ECO:0007669"/>
    <property type="project" value="UniProtKB-KW"/>
</dbReference>
<dbReference type="EMBL" id="QWGR01000010">
    <property type="protein sequence ID" value="RIJ47074.1"/>
    <property type="molecule type" value="Genomic_DNA"/>
</dbReference>
<dbReference type="AlphaFoldDB" id="A0A399SWL9"/>
<keyword evidence="2" id="KW-0479">Metal-binding</keyword>
<dbReference type="GO" id="GO:0016832">
    <property type="term" value="F:aldehyde-lyase activity"/>
    <property type="evidence" value="ECO:0007669"/>
    <property type="project" value="TreeGrafter"/>
</dbReference>
<dbReference type="Gene3D" id="3.20.20.60">
    <property type="entry name" value="Phosphoenolpyruvate-binding domains"/>
    <property type="match status" value="1"/>
</dbReference>
<evidence type="ECO:0000256" key="1">
    <source>
        <dbReference type="ARBA" id="ARBA00005568"/>
    </source>
</evidence>
<keyword evidence="6" id="KW-1185">Reference proteome</keyword>
<name>A0A399SWL9_9BACT</name>
<dbReference type="InterPro" id="IPR005000">
    <property type="entry name" value="Aldolase/citrate-lyase_domain"/>
</dbReference>
<evidence type="ECO:0000313" key="6">
    <source>
        <dbReference type="Proteomes" id="UP000265926"/>
    </source>
</evidence>
<keyword evidence="3" id="KW-0456">Lyase</keyword>
<comment type="similarity">
    <text evidence="1">Belongs to the HpcH/HpaI aldolase family.</text>
</comment>
<evidence type="ECO:0000256" key="2">
    <source>
        <dbReference type="ARBA" id="ARBA00022723"/>
    </source>
</evidence>
<evidence type="ECO:0000313" key="5">
    <source>
        <dbReference type="EMBL" id="RIJ47074.1"/>
    </source>
</evidence>
<dbReference type="SUPFAM" id="SSF51621">
    <property type="entry name" value="Phosphoenolpyruvate/pyruvate domain"/>
    <property type="match status" value="1"/>
</dbReference>
<dbReference type="OrthoDB" id="1098025at2"/>
<evidence type="ECO:0000259" key="4">
    <source>
        <dbReference type="Pfam" id="PF03328"/>
    </source>
</evidence>
<sequence>MAKKLLKKLADGKRVYGTCITSTAPLWIKAVRSARLDFVFLDTEHVPLERMEVAALCQLYGAAGIAPVVRIPSPDPIRACQMLDAGAEGILAPYIENVEQVREMVGAIKYRPLKGERLKQLLNNSGSVEPELKDYLANYNRGNICMLNIESVPAFEKLDDLLDVEGVDAVFIGPHDLSLSLRIPEQYDHPKFEEVVKLIVHKCRSKNKAVGIHFSDHPGRQTKWITEGVNFIIYSSDIMLLTQKLSDDFNIIRESAGDKPDDVSEAFVV</sequence>
<dbReference type="GO" id="GO:0005737">
    <property type="term" value="C:cytoplasm"/>
    <property type="evidence" value="ECO:0007669"/>
    <property type="project" value="TreeGrafter"/>
</dbReference>
<protein>
    <submittedName>
        <fullName evidence="5">Aldolase</fullName>
    </submittedName>
</protein>
<dbReference type="InterPro" id="IPR050251">
    <property type="entry name" value="HpcH-HpaI_aldolase"/>
</dbReference>
<dbReference type="InterPro" id="IPR040442">
    <property type="entry name" value="Pyrv_kinase-like_dom_sf"/>
</dbReference>
<evidence type="ECO:0000256" key="3">
    <source>
        <dbReference type="ARBA" id="ARBA00023239"/>
    </source>
</evidence>
<comment type="caution">
    <text evidence="5">The sequence shown here is derived from an EMBL/GenBank/DDBJ whole genome shotgun (WGS) entry which is preliminary data.</text>
</comment>
<dbReference type="Proteomes" id="UP000265926">
    <property type="component" value="Unassembled WGS sequence"/>
</dbReference>
<reference evidence="5 6" key="1">
    <citation type="submission" date="2018-08" db="EMBL/GenBank/DDBJ databases">
        <title>Pallidiluteibacterium maritimus gen. nov., sp. nov., isolated from coastal sediment.</title>
        <authorList>
            <person name="Zhou L.Y."/>
        </authorList>
    </citation>
    <scope>NUCLEOTIDE SEQUENCE [LARGE SCALE GENOMIC DNA]</scope>
    <source>
        <strain evidence="5 6">XSD2</strain>
    </source>
</reference>
<accession>A0A399SWL9</accession>
<dbReference type="InterPro" id="IPR015813">
    <property type="entry name" value="Pyrv/PenolPyrv_kinase-like_dom"/>
</dbReference>
<feature type="domain" description="HpcH/HpaI aldolase/citrate lyase" evidence="4">
    <location>
        <begin position="21"/>
        <end position="240"/>
    </location>
</feature>
<dbReference type="RefSeq" id="WP_119439113.1">
    <property type="nucleotide sequence ID" value="NZ_QWGR01000010.1"/>
</dbReference>
<dbReference type="PANTHER" id="PTHR30502">
    <property type="entry name" value="2-KETO-3-DEOXY-L-RHAMNONATE ALDOLASE"/>
    <property type="match status" value="1"/>
</dbReference>